<dbReference type="KEGG" id="smx:SM11_chr2732"/>
<dbReference type="GO" id="GO:0019825">
    <property type="term" value="F:oxygen binding"/>
    <property type="evidence" value="ECO:0007669"/>
    <property type="project" value="InterPro"/>
</dbReference>
<dbReference type="HOGENOM" id="CLU_104957_1_0_5"/>
<accession>F7X6V0</accession>
<dbReference type="CDD" id="cd08916">
    <property type="entry name" value="TrHb3_P"/>
    <property type="match status" value="1"/>
</dbReference>
<evidence type="ECO:0000313" key="2">
    <source>
        <dbReference type="Proteomes" id="UP000009045"/>
    </source>
</evidence>
<sequence length="209" mass="23001">MRPTKASIDGKLPPLPFTAGSLSGRLPHSAVRLLARRPQPLYNGQQMRPNRADGMSDELKGHAVQSAAMRERAEAEMKALGIDEAFIGKLVDTFYARVLAHPELGPVFDARLSGRWPEHMEKMKSFWSAVAFRSGAYGGKPVQAHLGVANMSPELFPKWLGLFAATLDDIAPNEEAKAWFMATAERIARSLTLSLFYNPALDDPALKRS</sequence>
<protein>
    <submittedName>
        <fullName evidence="1">Globin-like protein</fullName>
    </submittedName>
</protein>
<dbReference type="InterPro" id="IPR012292">
    <property type="entry name" value="Globin/Proto"/>
</dbReference>
<dbReference type="GO" id="GO:0020037">
    <property type="term" value="F:heme binding"/>
    <property type="evidence" value="ECO:0007669"/>
    <property type="project" value="InterPro"/>
</dbReference>
<dbReference type="Gene3D" id="1.10.490.10">
    <property type="entry name" value="Globins"/>
    <property type="match status" value="1"/>
</dbReference>
<dbReference type="AlphaFoldDB" id="F7X6V0"/>
<organism evidence="1 2">
    <name type="scientific">Sinorhizobium meliloti (strain SM11)</name>
    <dbReference type="NCBI Taxonomy" id="707241"/>
    <lineage>
        <taxon>Bacteria</taxon>
        <taxon>Pseudomonadati</taxon>
        <taxon>Pseudomonadota</taxon>
        <taxon>Alphaproteobacteria</taxon>
        <taxon>Hyphomicrobiales</taxon>
        <taxon>Rhizobiaceae</taxon>
        <taxon>Sinorhizobium/Ensifer group</taxon>
        <taxon>Sinorhizobium</taxon>
    </lineage>
</organism>
<dbReference type="SUPFAM" id="SSF46458">
    <property type="entry name" value="Globin-like"/>
    <property type="match status" value="1"/>
</dbReference>
<reference evidence="1 2" key="1">
    <citation type="journal article" date="2011" name="J. Biotechnol.">
        <title>The complete genome sequence of the dominant Sinorhizobium meliloti field isolate SM11 extends the S. meliloti pan-genome.</title>
        <authorList>
            <person name="Schneiker-Bekel S."/>
            <person name="Wibberg D."/>
            <person name="Bekel T."/>
            <person name="Blom J."/>
            <person name="Linke B."/>
            <person name="Neuweger H."/>
            <person name="Stiens M."/>
            <person name="Vorholter F.J."/>
            <person name="Weidner S."/>
            <person name="Goesmann A."/>
            <person name="Puhler A."/>
            <person name="Schluter A."/>
        </authorList>
    </citation>
    <scope>NUCLEOTIDE SEQUENCE [LARGE SCALE GENOMIC DNA]</scope>
    <source>
        <strain evidence="1 2">SM11</strain>
    </source>
</reference>
<proteinExistence type="predicted"/>
<gene>
    <name evidence="1" type="ordered locus">SM11_chr2732</name>
</gene>
<name>F7X6V0_SINMM</name>
<dbReference type="Proteomes" id="UP000009045">
    <property type="component" value="Chromosome"/>
</dbReference>
<dbReference type="PATRIC" id="fig|707241.3.peg.2854"/>
<dbReference type="InterPro" id="IPR009050">
    <property type="entry name" value="Globin-like_sf"/>
</dbReference>
<dbReference type="EMBL" id="CP001830">
    <property type="protein sequence ID" value="AEH79985.1"/>
    <property type="molecule type" value="Genomic_DNA"/>
</dbReference>
<evidence type="ECO:0000313" key="1">
    <source>
        <dbReference type="EMBL" id="AEH79985.1"/>
    </source>
</evidence>